<dbReference type="GO" id="GO:0070573">
    <property type="term" value="F:metallodipeptidase activity"/>
    <property type="evidence" value="ECO:0007669"/>
    <property type="project" value="InterPro"/>
</dbReference>
<evidence type="ECO:0000256" key="7">
    <source>
        <dbReference type="ARBA" id="ARBA00022525"/>
    </source>
</evidence>
<evidence type="ECO:0000256" key="15">
    <source>
        <dbReference type="ARBA" id="ARBA00023034"/>
    </source>
</evidence>
<comment type="similarity">
    <text evidence="5 22">Belongs to the peptidase M14 family.</text>
</comment>
<dbReference type="OrthoDB" id="10253041at2759"/>
<evidence type="ECO:0000256" key="21">
    <source>
        <dbReference type="ARBA" id="ARBA00033328"/>
    </source>
</evidence>
<evidence type="ECO:0000256" key="16">
    <source>
        <dbReference type="ARBA" id="ARBA00023049"/>
    </source>
</evidence>
<keyword evidence="19" id="KW-0458">Lysosome</keyword>
<evidence type="ECO:0000256" key="3">
    <source>
        <dbReference type="ARBA" id="ARBA00004555"/>
    </source>
</evidence>
<dbReference type="CDD" id="cd03883">
    <property type="entry name" value="M28_Pgcp_like"/>
    <property type="match status" value="1"/>
</dbReference>
<keyword evidence="18" id="KW-0325">Glycoprotein</keyword>
<dbReference type="FunFam" id="3.50.30.30:FF:000009">
    <property type="entry name" value="Carboxypeptidase Q"/>
    <property type="match status" value="1"/>
</dbReference>
<dbReference type="Pfam" id="PF18027">
    <property type="entry name" value="Pepdidase_M14_N"/>
    <property type="match status" value="1"/>
</dbReference>
<evidence type="ECO:0000256" key="4">
    <source>
        <dbReference type="ARBA" id="ARBA00004613"/>
    </source>
</evidence>
<evidence type="ECO:0000256" key="2">
    <source>
        <dbReference type="ARBA" id="ARBA00004371"/>
    </source>
</evidence>
<name>A0A8S1U917_9CILI</name>
<evidence type="ECO:0000256" key="19">
    <source>
        <dbReference type="ARBA" id="ARBA00023228"/>
    </source>
</evidence>
<dbReference type="Proteomes" id="UP000689195">
    <property type="component" value="Unassembled WGS sequence"/>
</dbReference>
<dbReference type="GO" id="GO:0004181">
    <property type="term" value="F:metallocarboxypeptidase activity"/>
    <property type="evidence" value="ECO:0007669"/>
    <property type="project" value="InterPro"/>
</dbReference>
<evidence type="ECO:0000256" key="12">
    <source>
        <dbReference type="ARBA" id="ARBA00022801"/>
    </source>
</evidence>
<dbReference type="InterPro" id="IPR007484">
    <property type="entry name" value="Peptidase_M28"/>
</dbReference>
<evidence type="ECO:0000256" key="11">
    <source>
        <dbReference type="ARBA" id="ARBA00022729"/>
    </source>
</evidence>
<evidence type="ECO:0000256" key="17">
    <source>
        <dbReference type="ARBA" id="ARBA00023145"/>
    </source>
</evidence>
<evidence type="ECO:0000259" key="23">
    <source>
        <dbReference type="PROSITE" id="PS52035"/>
    </source>
</evidence>
<evidence type="ECO:0000256" key="5">
    <source>
        <dbReference type="ARBA" id="ARBA00005988"/>
    </source>
</evidence>
<keyword evidence="12" id="KW-0378">Hydrolase</keyword>
<evidence type="ECO:0000256" key="6">
    <source>
        <dbReference type="ARBA" id="ARBA00014116"/>
    </source>
</evidence>
<dbReference type="GO" id="GO:0005783">
    <property type="term" value="C:endoplasmic reticulum"/>
    <property type="evidence" value="ECO:0007669"/>
    <property type="project" value="UniProtKB-SubCell"/>
</dbReference>
<evidence type="ECO:0000256" key="10">
    <source>
        <dbReference type="ARBA" id="ARBA00022723"/>
    </source>
</evidence>
<evidence type="ECO:0000256" key="9">
    <source>
        <dbReference type="ARBA" id="ARBA00022670"/>
    </source>
</evidence>
<dbReference type="GO" id="GO:0043171">
    <property type="term" value="P:peptide catabolic process"/>
    <property type="evidence" value="ECO:0007669"/>
    <property type="project" value="TreeGrafter"/>
</dbReference>
<keyword evidence="17" id="KW-0865">Zymogen</keyword>
<dbReference type="FunFam" id="3.40.630.10:FF:000131">
    <property type="entry name" value="Uncharacterized protein"/>
    <property type="match status" value="1"/>
</dbReference>
<dbReference type="GO" id="GO:0005615">
    <property type="term" value="C:extracellular space"/>
    <property type="evidence" value="ECO:0007669"/>
    <property type="project" value="TreeGrafter"/>
</dbReference>
<dbReference type="GO" id="GO:0008270">
    <property type="term" value="F:zinc ion binding"/>
    <property type="evidence" value="ECO:0007669"/>
    <property type="project" value="InterPro"/>
</dbReference>
<comment type="caution">
    <text evidence="24">The sequence shown here is derived from an EMBL/GenBank/DDBJ whole genome shotgun (WGS) entry which is preliminary data.</text>
</comment>
<keyword evidence="11" id="KW-0732">Signal</keyword>
<evidence type="ECO:0000256" key="1">
    <source>
        <dbReference type="ARBA" id="ARBA00004240"/>
    </source>
</evidence>
<sequence length="1027" mass="117313">MKSLQKLLKNNKDLGHQYIDFMQLFEKKLKTCIINHNSRKNILAQYKQQQYVHSPMPFFESEELVVYGSFENSNIHGCCQEEKGVLNVLLSSDTNTQGCTQWFYFGIKMHNEGKLKIRILNNRRQNTLFKDCNHVYVYDDEKWSVGKTKEMYYYRTNINHPFYHHEDAGIAQLQQNFSLYTLEFTYEFKQTEKIVFFALTRPYPIKKLQRFIDQCPLQRKSVCITTLGLPIWQIKTPKQNGQQIVVILARQHPSETAGSFICQEILRILCKGHSSMQKYRFIIYPMLNPDGVFLGNSRCNFNGVDLNRKWDNPKQKTEPEVHYVFKSISKYSNIAFMIDLHGHSKKFNQFLYGCLHGKSVSEYMKIRQFGKILAHHNEIFSFKRDCSYGVSPDRVGTARVALWKRLNIANSMTIETSIYGQMGRAFSLEDYHKLAQNILHALDLYNDQVDSPELNINREMSKALKYDSGSDSEAEEDLIIPRPNRIKITSRKESSCKHQSVGYGSIKPKIETPQLIHQHTFQASQSELKQSSTIEDKVSNELILKPIHRRIAQIGKYDISFASQIIIQMKLILALLMTIAYCTNDAIKKNVDNIRQAINAGPNKHKAYDKLAYIVDTFGPRMWASPSMALAVDYLYNQIQNWEATKNGLVEVRLEKLDEISTWVRGSEQLILKSPRKRPQKLGMIGLGLIVPGNIKDGEVVVVRNWSELDEKGKANKIQGKIVCYNVPWTTYDDLKFYRQQGPDRASAYGAIAVLLRSVASFSIYSPHTGNVRYSGNFTKIPAAAITVEDAEMLQRMQDRGQKITVDLELNNEMKASESHNIIAEIKGSQHPEQIILMGGHFDSWDTGSQTGAMDDGAGTLVTLEALKVVADLGIRPLRTLRWIAWSGEEMGLPNNGAQHYVKKHGDEDHVVALENDVGQLTAIGFGFSGKLQTSRMVRQLIMNYIPDLSVVNENDGSGVDTKPLGDKGVPLMRNIYKDPNDDYYFKYHHSAGDTMNILNPDEMDSNVFAISSMMYIIADNPERLPK</sequence>
<evidence type="ECO:0000313" key="25">
    <source>
        <dbReference type="Proteomes" id="UP000689195"/>
    </source>
</evidence>
<dbReference type="EMBL" id="CAJJDO010000034">
    <property type="protein sequence ID" value="CAD8160382.1"/>
    <property type="molecule type" value="Genomic_DNA"/>
</dbReference>
<dbReference type="GO" id="GO:0005794">
    <property type="term" value="C:Golgi apparatus"/>
    <property type="evidence" value="ECO:0007669"/>
    <property type="project" value="UniProtKB-SubCell"/>
</dbReference>
<evidence type="ECO:0000256" key="8">
    <source>
        <dbReference type="ARBA" id="ARBA00022645"/>
    </source>
</evidence>
<dbReference type="InterPro" id="IPR039866">
    <property type="entry name" value="CPQ"/>
</dbReference>
<evidence type="ECO:0000256" key="22">
    <source>
        <dbReference type="PROSITE-ProRule" id="PRU01379"/>
    </source>
</evidence>
<evidence type="ECO:0000256" key="18">
    <source>
        <dbReference type="ARBA" id="ARBA00023180"/>
    </source>
</evidence>
<keyword evidence="7" id="KW-0964">Secreted</keyword>
<keyword evidence="16" id="KW-0482">Metalloprotease</keyword>
<keyword evidence="9" id="KW-0645">Protease</keyword>
<comment type="subunit">
    <text evidence="20">Homodimer. The monomeric form is inactive while the homodimer is active.</text>
</comment>
<dbReference type="PANTHER" id="PTHR12053">
    <property type="entry name" value="PROTEASE FAMILY M28 PLASMA GLUTAMATE CARBOXYPEPTIDASE-RELATED"/>
    <property type="match status" value="1"/>
</dbReference>
<organism evidence="24 25">
    <name type="scientific">Paramecium pentaurelia</name>
    <dbReference type="NCBI Taxonomy" id="43138"/>
    <lineage>
        <taxon>Eukaryota</taxon>
        <taxon>Sar</taxon>
        <taxon>Alveolata</taxon>
        <taxon>Ciliophora</taxon>
        <taxon>Intramacronucleata</taxon>
        <taxon>Oligohymenophorea</taxon>
        <taxon>Peniculida</taxon>
        <taxon>Parameciidae</taxon>
        <taxon>Paramecium</taxon>
    </lineage>
</organism>
<dbReference type="PANTHER" id="PTHR12053:SF3">
    <property type="entry name" value="CARBOXYPEPTIDASE Q"/>
    <property type="match status" value="1"/>
</dbReference>
<evidence type="ECO:0000256" key="14">
    <source>
        <dbReference type="ARBA" id="ARBA00022833"/>
    </source>
</evidence>
<feature type="domain" description="Peptidase M14" evidence="23">
    <location>
        <begin position="195"/>
        <end position="449"/>
    </location>
</feature>
<evidence type="ECO:0000256" key="13">
    <source>
        <dbReference type="ARBA" id="ARBA00022824"/>
    </source>
</evidence>
<comment type="subcellular location">
    <subcellularLocation>
        <location evidence="1">Endoplasmic reticulum</location>
    </subcellularLocation>
    <subcellularLocation>
        <location evidence="3">Golgi apparatus</location>
    </subcellularLocation>
    <subcellularLocation>
        <location evidence="2">Lysosome</location>
    </subcellularLocation>
    <subcellularLocation>
        <location evidence="4">Secreted</location>
    </subcellularLocation>
</comment>
<proteinExistence type="inferred from homology"/>
<dbReference type="GO" id="GO:0006508">
    <property type="term" value="P:proteolysis"/>
    <property type="evidence" value="ECO:0007669"/>
    <property type="project" value="UniProtKB-KW"/>
</dbReference>
<keyword evidence="10" id="KW-0479">Metal-binding</keyword>
<keyword evidence="15" id="KW-0333">Golgi apparatus</keyword>
<evidence type="ECO:0000256" key="20">
    <source>
        <dbReference type="ARBA" id="ARBA00025833"/>
    </source>
</evidence>
<keyword evidence="13" id="KW-0256">Endoplasmic reticulum</keyword>
<dbReference type="Pfam" id="PF00246">
    <property type="entry name" value="Peptidase_M14"/>
    <property type="match status" value="1"/>
</dbReference>
<dbReference type="AlphaFoldDB" id="A0A8S1U917"/>
<accession>A0A8S1U917</accession>
<dbReference type="GO" id="GO:0005764">
    <property type="term" value="C:lysosome"/>
    <property type="evidence" value="ECO:0007669"/>
    <property type="project" value="UniProtKB-SubCell"/>
</dbReference>
<feature type="active site" description="Proton donor/acceptor" evidence="22">
    <location>
        <position position="415"/>
    </location>
</feature>
<dbReference type="InterPro" id="IPR040626">
    <property type="entry name" value="Pepdidase_M14_N"/>
</dbReference>
<dbReference type="PROSITE" id="PS52035">
    <property type="entry name" value="PEPTIDASE_M14"/>
    <property type="match status" value="1"/>
</dbReference>
<gene>
    <name evidence="24" type="ORF">PPENT_87.1.T0340308</name>
</gene>
<dbReference type="Pfam" id="PF04389">
    <property type="entry name" value="Peptidase_M28"/>
    <property type="match status" value="1"/>
</dbReference>
<dbReference type="InterPro" id="IPR000834">
    <property type="entry name" value="Peptidase_M14"/>
</dbReference>
<keyword evidence="14" id="KW-0862">Zinc</keyword>
<reference evidence="24" key="1">
    <citation type="submission" date="2021-01" db="EMBL/GenBank/DDBJ databases">
        <authorList>
            <consortium name="Genoscope - CEA"/>
            <person name="William W."/>
        </authorList>
    </citation>
    <scope>NUCLEOTIDE SEQUENCE</scope>
</reference>
<protein>
    <recommendedName>
        <fullName evidence="6">Carboxypeptidase Q</fullName>
    </recommendedName>
    <alternativeName>
        <fullName evidence="21">Plasma glutamate carboxypeptidase</fullName>
    </alternativeName>
</protein>
<keyword evidence="8" id="KW-0121">Carboxypeptidase</keyword>
<keyword evidence="25" id="KW-1185">Reference proteome</keyword>
<evidence type="ECO:0000313" key="24">
    <source>
        <dbReference type="EMBL" id="CAD8160382.1"/>
    </source>
</evidence>